<dbReference type="SUPFAM" id="SSF47598">
    <property type="entry name" value="Ribbon-helix-helix"/>
    <property type="match status" value="1"/>
</dbReference>
<evidence type="ECO:0000313" key="2">
    <source>
        <dbReference type="Proteomes" id="UP000273982"/>
    </source>
</evidence>
<dbReference type="GO" id="GO:0006355">
    <property type="term" value="P:regulation of DNA-templated transcription"/>
    <property type="evidence" value="ECO:0007669"/>
    <property type="project" value="InterPro"/>
</dbReference>
<keyword evidence="1" id="KW-0614">Plasmid</keyword>
<dbReference type="EMBL" id="CP034087">
    <property type="protein sequence ID" value="AZG78728.1"/>
    <property type="molecule type" value="Genomic_DNA"/>
</dbReference>
<protein>
    <submittedName>
        <fullName evidence="1">Uncharacterized protein</fullName>
    </submittedName>
</protein>
<organism evidence="1 2">
    <name type="scientific">Methylocystis rosea</name>
    <dbReference type="NCBI Taxonomy" id="173366"/>
    <lineage>
        <taxon>Bacteria</taxon>
        <taxon>Pseudomonadati</taxon>
        <taxon>Pseudomonadota</taxon>
        <taxon>Alphaproteobacteria</taxon>
        <taxon>Hyphomicrobiales</taxon>
        <taxon>Methylocystaceae</taxon>
        <taxon>Methylocystis</taxon>
    </lineage>
</organism>
<proteinExistence type="predicted"/>
<sequence length="71" mass="8184">MLDSSKTQAIRPLDRINLRLSPETFDAIDKVRSARPGNISRNTWIAEAIKEKLERDDVLVDDQAIERKRHA</sequence>
<geneLocation type="plasmid" evidence="2">
    <name>pgw6_1</name>
</geneLocation>
<gene>
    <name evidence="1" type="ORF">EHO51_17940</name>
</gene>
<dbReference type="Proteomes" id="UP000273982">
    <property type="component" value="Plasmid pGW6_1"/>
</dbReference>
<name>A0A3G8MD17_9HYPH</name>
<evidence type="ECO:0000313" key="1">
    <source>
        <dbReference type="EMBL" id="AZG78728.1"/>
    </source>
</evidence>
<accession>A0A3G8MD17</accession>
<reference evidence="1 2" key="1">
    <citation type="submission" date="2018-11" db="EMBL/GenBank/DDBJ databases">
        <title>Genome squencing of methanotrophic bacteria isolated from alkaline groundwater in Korea.</title>
        <authorList>
            <person name="Nguyen L.N."/>
        </authorList>
    </citation>
    <scope>NUCLEOTIDE SEQUENCE [LARGE SCALE GENOMIC DNA]</scope>
    <source>
        <strain evidence="1 2">GW6</strain>
        <plasmid evidence="2">pgw6_1</plasmid>
    </source>
</reference>
<dbReference type="AlphaFoldDB" id="A0A3G8MD17"/>
<dbReference type="KEGG" id="mros:EHO51_17940"/>
<dbReference type="InterPro" id="IPR010985">
    <property type="entry name" value="Ribbon_hlx_hlx"/>
</dbReference>
<dbReference type="RefSeq" id="WP_124740239.1">
    <property type="nucleotide sequence ID" value="NZ_CP034087.1"/>
</dbReference>